<accession>A0A1I8BSY4</accession>
<dbReference type="Proteomes" id="UP000095281">
    <property type="component" value="Unplaced"/>
</dbReference>
<organism evidence="1 2">
    <name type="scientific">Meloidogyne hapla</name>
    <name type="common">Root-knot nematode worm</name>
    <dbReference type="NCBI Taxonomy" id="6305"/>
    <lineage>
        <taxon>Eukaryota</taxon>
        <taxon>Metazoa</taxon>
        <taxon>Ecdysozoa</taxon>
        <taxon>Nematoda</taxon>
        <taxon>Chromadorea</taxon>
        <taxon>Rhabditida</taxon>
        <taxon>Tylenchina</taxon>
        <taxon>Tylenchomorpha</taxon>
        <taxon>Tylenchoidea</taxon>
        <taxon>Meloidogynidae</taxon>
        <taxon>Meloidogyninae</taxon>
        <taxon>Meloidogyne</taxon>
    </lineage>
</organism>
<dbReference type="AlphaFoldDB" id="A0A1I8BSY4"/>
<evidence type="ECO:0000313" key="2">
    <source>
        <dbReference type="WBParaSite" id="MhA1_Contig509.frz3.gene1"/>
    </source>
</evidence>
<protein>
    <submittedName>
        <fullName evidence="2">Uncharacterized protein</fullName>
    </submittedName>
</protein>
<name>A0A1I8BSY4_MELHA</name>
<evidence type="ECO:0000313" key="1">
    <source>
        <dbReference type="Proteomes" id="UP000095281"/>
    </source>
</evidence>
<sequence length="161" mass="17220">MEGRFIVEESSLCVVQIRGLQPPPPPPPPTSLSEISTTIIPQNKNNSSLKSTTGTPKINFIDILIGNNNRNIYNNNNGNSVKKKRERFSLLKFCTGRNITTQSSSECISTEDSVGVGGEDGGVGGEDEETCGLTTSNLDSILAEQTAIELANNSSDGGEFR</sequence>
<reference evidence="2" key="1">
    <citation type="submission" date="2016-11" db="UniProtKB">
        <authorList>
            <consortium name="WormBaseParasite"/>
        </authorList>
    </citation>
    <scope>IDENTIFICATION</scope>
</reference>
<proteinExistence type="predicted"/>
<keyword evidence="1" id="KW-1185">Reference proteome</keyword>
<dbReference type="WBParaSite" id="MhA1_Contig509.frz3.gene1">
    <property type="protein sequence ID" value="MhA1_Contig509.frz3.gene1"/>
    <property type="gene ID" value="MhA1_Contig509.frz3.gene1"/>
</dbReference>